<proteinExistence type="predicted"/>
<dbReference type="InterPro" id="IPR014036">
    <property type="entry name" value="DeoR-like_C"/>
</dbReference>
<protein>
    <submittedName>
        <fullName evidence="5">DeoR family transcriptional regulator</fullName>
    </submittedName>
</protein>
<dbReference type="PRINTS" id="PR00037">
    <property type="entry name" value="HTHLACR"/>
</dbReference>
<dbReference type="EMBL" id="WTUZ01000036">
    <property type="protein sequence ID" value="MZQ85850.1"/>
    <property type="molecule type" value="Genomic_DNA"/>
</dbReference>
<organism evidence="5 6">
    <name type="scientific">Paenibacillus silvestris</name>
    <dbReference type="NCBI Taxonomy" id="2606219"/>
    <lineage>
        <taxon>Bacteria</taxon>
        <taxon>Bacillati</taxon>
        <taxon>Bacillota</taxon>
        <taxon>Bacilli</taxon>
        <taxon>Bacillales</taxon>
        <taxon>Paenibacillaceae</taxon>
        <taxon>Paenibacillus</taxon>
    </lineage>
</organism>
<dbReference type="PROSITE" id="PS51000">
    <property type="entry name" value="HTH_DEOR_2"/>
    <property type="match status" value="1"/>
</dbReference>
<keyword evidence="1" id="KW-0805">Transcription regulation</keyword>
<name>A0A6L8V9D6_9BACL</name>
<accession>A0A6L8V9D6</accession>
<dbReference type="Gene3D" id="3.40.50.1360">
    <property type="match status" value="1"/>
</dbReference>
<dbReference type="InterPro" id="IPR018356">
    <property type="entry name" value="Tscrpt_reg_HTH_DeoR_CS"/>
</dbReference>
<comment type="caution">
    <text evidence="5">The sequence shown here is derived from an EMBL/GenBank/DDBJ whole genome shotgun (WGS) entry which is preliminary data.</text>
</comment>
<dbReference type="GO" id="GO:0003700">
    <property type="term" value="F:DNA-binding transcription factor activity"/>
    <property type="evidence" value="ECO:0007669"/>
    <property type="project" value="InterPro"/>
</dbReference>
<evidence type="ECO:0000259" key="4">
    <source>
        <dbReference type="PROSITE" id="PS51000"/>
    </source>
</evidence>
<feature type="domain" description="HTH deoR-type" evidence="4">
    <location>
        <begin position="5"/>
        <end position="60"/>
    </location>
</feature>
<dbReference type="PANTHER" id="PTHR30363">
    <property type="entry name" value="HTH-TYPE TRANSCRIPTIONAL REGULATOR SRLR-RELATED"/>
    <property type="match status" value="1"/>
</dbReference>
<keyword evidence="3" id="KW-0804">Transcription</keyword>
<dbReference type="SUPFAM" id="SSF100950">
    <property type="entry name" value="NagB/RpiA/CoA transferase-like"/>
    <property type="match status" value="1"/>
</dbReference>
<dbReference type="PROSITE" id="PS00894">
    <property type="entry name" value="HTH_DEOR_1"/>
    <property type="match status" value="1"/>
</dbReference>
<gene>
    <name evidence="5" type="ORF">GQF01_27465</name>
</gene>
<dbReference type="Proteomes" id="UP000481087">
    <property type="component" value="Unassembled WGS sequence"/>
</dbReference>
<dbReference type="InterPro" id="IPR036390">
    <property type="entry name" value="WH_DNA-bd_sf"/>
</dbReference>
<dbReference type="SUPFAM" id="SSF46785">
    <property type="entry name" value="Winged helix' DNA-binding domain"/>
    <property type="match status" value="1"/>
</dbReference>
<dbReference type="InterPro" id="IPR001034">
    <property type="entry name" value="DeoR_HTH"/>
</dbReference>
<evidence type="ECO:0000256" key="3">
    <source>
        <dbReference type="ARBA" id="ARBA00023163"/>
    </source>
</evidence>
<dbReference type="Pfam" id="PF08220">
    <property type="entry name" value="HTH_DeoR"/>
    <property type="match status" value="1"/>
</dbReference>
<evidence type="ECO:0000313" key="5">
    <source>
        <dbReference type="EMBL" id="MZQ85850.1"/>
    </source>
</evidence>
<dbReference type="InterPro" id="IPR037171">
    <property type="entry name" value="NagB/RpiA_transferase-like"/>
</dbReference>
<keyword evidence="2" id="KW-0238">DNA-binding</keyword>
<dbReference type="Pfam" id="PF00455">
    <property type="entry name" value="DeoRC"/>
    <property type="match status" value="1"/>
</dbReference>
<dbReference type="SMART" id="SM01134">
    <property type="entry name" value="DeoRC"/>
    <property type="match status" value="1"/>
</dbReference>
<evidence type="ECO:0000256" key="1">
    <source>
        <dbReference type="ARBA" id="ARBA00023015"/>
    </source>
</evidence>
<dbReference type="AlphaFoldDB" id="A0A6L8V9D6"/>
<dbReference type="SMART" id="SM00420">
    <property type="entry name" value="HTH_DEOR"/>
    <property type="match status" value="1"/>
</dbReference>
<reference evidence="5 6" key="1">
    <citation type="submission" date="2019-12" db="EMBL/GenBank/DDBJ databases">
        <title>Paenibacillus sp. nov. sp. isolated from soil.</title>
        <authorList>
            <person name="Kim J."/>
            <person name="Jeong S.E."/>
            <person name="Jung H.S."/>
            <person name="Jeon C.O."/>
        </authorList>
    </citation>
    <scope>NUCLEOTIDE SEQUENCE [LARGE SCALE GENOMIC DNA]</scope>
    <source>
        <strain evidence="5 6">5J-6</strain>
    </source>
</reference>
<evidence type="ECO:0000313" key="6">
    <source>
        <dbReference type="Proteomes" id="UP000481087"/>
    </source>
</evidence>
<sequence length="251" mass="27541">MHNPINPRQQLILDHMAVQGEVRLAELKEMFDVTEMTLRRDMEKLEQWGHIKRTFGGAIFVGHDIALHERTGVNLEEKKRIGQVAAQLIQPGDAIFLDGGSTTLQVARYIQPSLNITVVTNALNIAAELQGKQISTIVIGGMLVDQTSTLVGPVAIEALTKLAFNKAFIGTTGVTAKHGYSNSNMYEAEIKRLVINQAAETMMVMDHSKFGKQDLFSFANLNAVNRIVTDQAPDAALIEAFKEAAVEITIT</sequence>
<dbReference type="InterPro" id="IPR050313">
    <property type="entry name" value="Carb_Metab_HTH_regulators"/>
</dbReference>
<dbReference type="PANTHER" id="PTHR30363:SF44">
    <property type="entry name" value="AGA OPERON TRANSCRIPTIONAL REPRESSOR-RELATED"/>
    <property type="match status" value="1"/>
</dbReference>
<evidence type="ECO:0000256" key="2">
    <source>
        <dbReference type="ARBA" id="ARBA00023125"/>
    </source>
</evidence>
<dbReference type="RefSeq" id="WP_161410165.1">
    <property type="nucleotide sequence ID" value="NZ_WTUZ01000036.1"/>
</dbReference>
<dbReference type="GO" id="GO:0003677">
    <property type="term" value="F:DNA binding"/>
    <property type="evidence" value="ECO:0007669"/>
    <property type="project" value="UniProtKB-KW"/>
</dbReference>
<keyword evidence="6" id="KW-1185">Reference proteome</keyword>